<reference evidence="11 12" key="1">
    <citation type="submission" date="2019-06" db="EMBL/GenBank/DDBJ databases">
        <title>Genomics analysis of Aphanomyces spp. identifies a new class of oomycete effector associated with host adaptation.</title>
        <authorList>
            <person name="Gaulin E."/>
        </authorList>
    </citation>
    <scope>NUCLEOTIDE SEQUENCE [LARGE SCALE GENOMIC DNA]</scope>
    <source>
        <strain evidence="11 12">E</strain>
    </source>
</reference>
<keyword evidence="4" id="KW-0378">Hydrolase</keyword>
<name>A0A6A5A5P7_APHAT</name>
<accession>A0A6A5A5P7</accession>
<dbReference type="GO" id="GO:0006310">
    <property type="term" value="P:DNA recombination"/>
    <property type="evidence" value="ECO:0007669"/>
    <property type="project" value="UniProtKB-KW"/>
</dbReference>
<evidence type="ECO:0000256" key="3">
    <source>
        <dbReference type="ARBA" id="ARBA00022759"/>
    </source>
</evidence>
<dbReference type="GO" id="GO:0004519">
    <property type="term" value="F:endonuclease activity"/>
    <property type="evidence" value="ECO:0007669"/>
    <property type="project" value="UniProtKB-KW"/>
</dbReference>
<evidence type="ECO:0000313" key="11">
    <source>
        <dbReference type="EMBL" id="KAF0733570.1"/>
    </source>
</evidence>
<protein>
    <recommendedName>
        <fullName evidence="10">Integrase catalytic domain-containing protein</fullName>
    </recommendedName>
</protein>
<dbReference type="GO" id="GO:0003964">
    <property type="term" value="F:RNA-directed DNA polymerase activity"/>
    <property type="evidence" value="ECO:0007669"/>
    <property type="project" value="UniProtKB-KW"/>
</dbReference>
<feature type="domain" description="Integrase catalytic" evidence="10">
    <location>
        <begin position="44"/>
        <end position="139"/>
    </location>
</feature>
<dbReference type="InterPro" id="IPR036397">
    <property type="entry name" value="RNaseH_sf"/>
</dbReference>
<evidence type="ECO:0000313" key="12">
    <source>
        <dbReference type="Proteomes" id="UP000469452"/>
    </source>
</evidence>
<gene>
    <name evidence="11" type="ORF">AaE_009184</name>
</gene>
<keyword evidence="7" id="KW-0695">RNA-directed DNA polymerase</keyword>
<evidence type="ECO:0000256" key="5">
    <source>
        <dbReference type="ARBA" id="ARBA00022842"/>
    </source>
</evidence>
<evidence type="ECO:0000256" key="9">
    <source>
        <dbReference type="ARBA" id="ARBA00023172"/>
    </source>
</evidence>
<keyword evidence="9" id="KW-0233">DNA recombination</keyword>
<dbReference type="InterPro" id="IPR039537">
    <property type="entry name" value="Retrotran_Ty1/copia-like"/>
</dbReference>
<evidence type="ECO:0000256" key="4">
    <source>
        <dbReference type="ARBA" id="ARBA00022801"/>
    </source>
</evidence>
<keyword evidence="1" id="KW-0540">Nuclease</keyword>
<evidence type="ECO:0000259" key="10">
    <source>
        <dbReference type="PROSITE" id="PS50994"/>
    </source>
</evidence>
<dbReference type="GO" id="GO:0003887">
    <property type="term" value="F:DNA-directed DNA polymerase activity"/>
    <property type="evidence" value="ECO:0007669"/>
    <property type="project" value="UniProtKB-KW"/>
</dbReference>
<feature type="non-terminal residue" evidence="11">
    <location>
        <position position="238"/>
    </location>
</feature>
<dbReference type="GO" id="GO:0003676">
    <property type="term" value="F:nucleic acid binding"/>
    <property type="evidence" value="ECO:0007669"/>
    <property type="project" value="InterPro"/>
</dbReference>
<keyword evidence="5" id="KW-0460">Magnesium</keyword>
<dbReference type="Proteomes" id="UP000469452">
    <property type="component" value="Unassembled WGS sequence"/>
</dbReference>
<evidence type="ECO:0000256" key="8">
    <source>
        <dbReference type="ARBA" id="ARBA00022932"/>
    </source>
</evidence>
<dbReference type="AlphaFoldDB" id="A0A6A5A5P7"/>
<dbReference type="EMBL" id="VJMI01015058">
    <property type="protein sequence ID" value="KAF0733570.1"/>
    <property type="molecule type" value="Genomic_DNA"/>
</dbReference>
<dbReference type="GO" id="GO:0015074">
    <property type="term" value="P:DNA integration"/>
    <property type="evidence" value="ECO:0007669"/>
    <property type="project" value="UniProtKB-KW"/>
</dbReference>
<dbReference type="SUPFAM" id="SSF53098">
    <property type="entry name" value="Ribonuclease H-like"/>
    <property type="match status" value="1"/>
</dbReference>
<proteinExistence type="predicted"/>
<dbReference type="InterPro" id="IPR001584">
    <property type="entry name" value="Integrase_cat-core"/>
</dbReference>
<keyword evidence="8" id="KW-0239">DNA-directed DNA polymerase</keyword>
<dbReference type="GO" id="GO:0016787">
    <property type="term" value="F:hydrolase activity"/>
    <property type="evidence" value="ECO:0007669"/>
    <property type="project" value="UniProtKB-KW"/>
</dbReference>
<dbReference type="InterPro" id="IPR012337">
    <property type="entry name" value="RNaseH-like_sf"/>
</dbReference>
<dbReference type="PROSITE" id="PS50994">
    <property type="entry name" value="INTEGRASE"/>
    <property type="match status" value="1"/>
</dbReference>
<evidence type="ECO:0000256" key="6">
    <source>
        <dbReference type="ARBA" id="ARBA00022908"/>
    </source>
</evidence>
<evidence type="ECO:0000256" key="1">
    <source>
        <dbReference type="ARBA" id="ARBA00022722"/>
    </source>
</evidence>
<keyword evidence="8" id="KW-0548">Nucleotidyltransferase</keyword>
<evidence type="ECO:0000256" key="7">
    <source>
        <dbReference type="ARBA" id="ARBA00022918"/>
    </source>
</evidence>
<sequence length="238" mass="27216">MWAYPMRYRKDLYETYELFRTDAMSIFKHDVGALRHTHPTDIGTLQSDNAKEFEKLDRLIRPKYNTRVAFSNAYSPQQNAVAERRIGIVVQKMRAMLIEGALPKFLRALALDYASWLINISPSSSNKGVSPYHVVFNRHPSLGHIKTFGCTAFVHVQRAAQISKLDPRAVKTMFVGLPHNRKGYTLLNLHSHALIYSRDVTFWESEFPAINSVEAAAAYRRQLALGPTFLPSWDPMPH</sequence>
<comment type="caution">
    <text evidence="11">The sequence shown here is derived from an EMBL/GenBank/DDBJ whole genome shotgun (WGS) entry which is preliminary data.</text>
</comment>
<keyword evidence="6" id="KW-0229">DNA integration</keyword>
<dbReference type="InterPro" id="IPR057670">
    <property type="entry name" value="SH3_retrovirus"/>
</dbReference>
<dbReference type="PANTHER" id="PTHR42648">
    <property type="entry name" value="TRANSPOSASE, PUTATIVE-RELATED"/>
    <property type="match status" value="1"/>
</dbReference>
<dbReference type="Gene3D" id="3.30.420.10">
    <property type="entry name" value="Ribonuclease H-like superfamily/Ribonuclease H"/>
    <property type="match status" value="1"/>
</dbReference>
<organism evidence="11 12">
    <name type="scientific">Aphanomyces astaci</name>
    <name type="common">Crayfish plague agent</name>
    <dbReference type="NCBI Taxonomy" id="112090"/>
    <lineage>
        <taxon>Eukaryota</taxon>
        <taxon>Sar</taxon>
        <taxon>Stramenopiles</taxon>
        <taxon>Oomycota</taxon>
        <taxon>Saprolegniomycetes</taxon>
        <taxon>Saprolegniales</taxon>
        <taxon>Verrucalvaceae</taxon>
        <taxon>Aphanomyces</taxon>
    </lineage>
</organism>
<dbReference type="GO" id="GO:0046872">
    <property type="term" value="F:metal ion binding"/>
    <property type="evidence" value="ECO:0007669"/>
    <property type="project" value="UniProtKB-KW"/>
</dbReference>
<dbReference type="Pfam" id="PF25597">
    <property type="entry name" value="SH3_retrovirus"/>
    <property type="match status" value="1"/>
</dbReference>
<dbReference type="VEuPathDB" id="FungiDB:H257_04966"/>
<evidence type="ECO:0000256" key="2">
    <source>
        <dbReference type="ARBA" id="ARBA00022723"/>
    </source>
</evidence>
<dbReference type="PANTHER" id="PTHR42648:SF11">
    <property type="entry name" value="TRANSPOSON TY4-P GAG-POL POLYPROTEIN"/>
    <property type="match status" value="1"/>
</dbReference>
<keyword evidence="2" id="KW-0479">Metal-binding</keyword>
<keyword evidence="3" id="KW-0255">Endonuclease</keyword>
<keyword evidence="8" id="KW-0808">Transferase</keyword>